<feature type="compositionally biased region" description="Polar residues" evidence="1">
    <location>
        <begin position="289"/>
        <end position="308"/>
    </location>
</feature>
<gene>
    <name evidence="3" type="ORF">AFUS01_LOCUS18578</name>
</gene>
<evidence type="ECO:0000259" key="2">
    <source>
        <dbReference type="SMART" id="SM01349"/>
    </source>
</evidence>
<dbReference type="OrthoDB" id="63891at2759"/>
<dbReference type="PANTHER" id="PTHR21567:SF87">
    <property type="entry name" value="CRESCERIN-LIKE PROTEIN CHE-12"/>
    <property type="match status" value="1"/>
</dbReference>
<feature type="compositionally biased region" description="Low complexity" evidence="1">
    <location>
        <begin position="376"/>
        <end position="388"/>
    </location>
</feature>
<proteinExistence type="predicted"/>
<evidence type="ECO:0000256" key="1">
    <source>
        <dbReference type="SAM" id="MobiDB-lite"/>
    </source>
</evidence>
<name>A0A8J2PAS3_9HEXA</name>
<evidence type="ECO:0000313" key="3">
    <source>
        <dbReference type="EMBL" id="CAG7729891.1"/>
    </source>
</evidence>
<reference evidence="3" key="1">
    <citation type="submission" date="2021-06" db="EMBL/GenBank/DDBJ databases">
        <authorList>
            <person name="Hodson N. C."/>
            <person name="Mongue J. A."/>
            <person name="Jaron S. K."/>
        </authorList>
    </citation>
    <scope>NUCLEOTIDE SEQUENCE</scope>
</reference>
<feature type="compositionally biased region" description="Polar residues" evidence="1">
    <location>
        <begin position="466"/>
        <end position="481"/>
    </location>
</feature>
<dbReference type="AlphaFoldDB" id="A0A8J2PAS3"/>
<feature type="region of interest" description="Disordered" evidence="1">
    <location>
        <begin position="54"/>
        <end position="83"/>
    </location>
</feature>
<feature type="region of interest" description="Disordered" evidence="1">
    <location>
        <begin position="454"/>
        <end position="534"/>
    </location>
</feature>
<dbReference type="Proteomes" id="UP000708208">
    <property type="component" value="Unassembled WGS sequence"/>
</dbReference>
<dbReference type="GO" id="GO:0005881">
    <property type="term" value="C:cytoplasmic microtubule"/>
    <property type="evidence" value="ECO:0007669"/>
    <property type="project" value="TreeGrafter"/>
</dbReference>
<organism evidence="3 4">
    <name type="scientific">Allacma fusca</name>
    <dbReference type="NCBI Taxonomy" id="39272"/>
    <lineage>
        <taxon>Eukaryota</taxon>
        <taxon>Metazoa</taxon>
        <taxon>Ecdysozoa</taxon>
        <taxon>Arthropoda</taxon>
        <taxon>Hexapoda</taxon>
        <taxon>Collembola</taxon>
        <taxon>Symphypleona</taxon>
        <taxon>Sminthuridae</taxon>
        <taxon>Allacma</taxon>
    </lineage>
</organism>
<dbReference type="InterPro" id="IPR034085">
    <property type="entry name" value="TOG"/>
</dbReference>
<dbReference type="InterPro" id="IPR024395">
    <property type="entry name" value="CLASP_N_dom"/>
</dbReference>
<protein>
    <recommendedName>
        <fullName evidence="2">TOG domain-containing protein</fullName>
    </recommendedName>
</protein>
<dbReference type="SMART" id="SM01349">
    <property type="entry name" value="TOG"/>
    <property type="match status" value="1"/>
</dbReference>
<feature type="compositionally biased region" description="Basic and acidic residues" evidence="1">
    <location>
        <begin position="217"/>
        <end position="230"/>
    </location>
</feature>
<sequence length="805" mass="89800">MPDNFSQEETNHSSEICPALLKSLGLDETAWEMWRTYVNDQILYLDKKHGLAEETGNGDWPSEGDTSLLKGSSGRHYSKSKMKNSHSYNGTMDLLDTHMKSPWSSSNSGSYMERYQKSSSNGFLADGHPTPVGKGDKGFTLLPNKYPSHSSSNGELPSLSSPFNHHNSHATFGDFNSNLWSQHEEFMGFNNNNHHKGGFSTANSKPSKHGRQLHPPLSHDKYSDSSRRFDAFSQNNTSIDQSDSDHEPYPSHRPSYQNYGQGEGHFIKINREYDDIDEDDGKKDGLDSAGSSNTRDSGVSSLKSSKTIPSPPSMGGGPYEARQSAPKMTSSKKKSPSPQLGHPSESLSHSRSWRSTPDVPELAKADDDSRKSNEIGSDISRSQSGSSGFLHRKPVLARASQRKTSSDSIQNRLSGLELRDFDDGTESESQQYIKEKIQKPVSYHLSLSTNNIANSEEDEVDKSKMPYSTSSLRRNTSNKAQTKPYLKSRSRSRTPVGNRGLTSEISSGKGDAESLTSLTESSPPKNNLTVKKGTMPKRVYKGSFRDSNGRNAMNTMNVEVFPADLKPVDSPRHSLSLALNNLNSSEWETNLDGFRLLVRLSRHHPESLRNDLHNININGMRHLLNLRSQVCRAACLFFKELFLSQGKLIEQDVEKIAEKLLDKSSDTNRFIREDSGSAIETMVLNLTPAKILHCLDTYGLKHRNPMVRTVASRMLTLLIRRLGSERSLYDHPEKILPMIMHFLQEGSLDTRTHAKAALAELVQHKGFDSQLRRHVSQDTLRNVSKSIAAIKNEVCRLNESTTTTT</sequence>
<comment type="caution">
    <text evidence="3">The sequence shown here is derived from an EMBL/GenBank/DDBJ whole genome shotgun (WGS) entry which is preliminary data.</text>
</comment>
<dbReference type="GO" id="GO:0008017">
    <property type="term" value="F:microtubule binding"/>
    <property type="evidence" value="ECO:0007669"/>
    <property type="project" value="TreeGrafter"/>
</dbReference>
<keyword evidence="4" id="KW-1185">Reference proteome</keyword>
<feature type="compositionally biased region" description="Polar residues" evidence="1">
    <location>
        <begin position="514"/>
        <end position="529"/>
    </location>
</feature>
<feature type="region of interest" description="Disordered" evidence="1">
    <location>
        <begin position="191"/>
        <end position="262"/>
    </location>
</feature>
<feature type="compositionally biased region" description="Low complexity" evidence="1">
    <location>
        <begin position="344"/>
        <end position="355"/>
    </location>
</feature>
<dbReference type="GO" id="GO:0000226">
    <property type="term" value="P:microtubule cytoskeleton organization"/>
    <property type="evidence" value="ECO:0007669"/>
    <property type="project" value="TreeGrafter"/>
</dbReference>
<feature type="region of interest" description="Disordered" evidence="1">
    <location>
        <begin position="276"/>
        <end position="411"/>
    </location>
</feature>
<dbReference type="PANTHER" id="PTHR21567">
    <property type="entry name" value="CLASP"/>
    <property type="match status" value="1"/>
</dbReference>
<dbReference type="EMBL" id="CAJVCH010186023">
    <property type="protein sequence ID" value="CAG7729891.1"/>
    <property type="molecule type" value="Genomic_DNA"/>
</dbReference>
<feature type="domain" description="TOG" evidence="2">
    <location>
        <begin position="559"/>
        <end position="789"/>
    </location>
</feature>
<feature type="compositionally biased region" description="Polar residues" evidence="1">
    <location>
        <begin position="402"/>
        <end position="411"/>
    </location>
</feature>
<accession>A0A8J2PAS3</accession>
<evidence type="ECO:0000313" key="4">
    <source>
        <dbReference type="Proteomes" id="UP000708208"/>
    </source>
</evidence>
<dbReference type="GO" id="GO:0005929">
    <property type="term" value="C:cilium"/>
    <property type="evidence" value="ECO:0007669"/>
    <property type="project" value="TreeGrafter"/>
</dbReference>
<dbReference type="Pfam" id="PF12348">
    <property type="entry name" value="CLASP_N"/>
    <property type="match status" value="1"/>
</dbReference>
<feature type="compositionally biased region" description="Polar residues" evidence="1">
    <location>
        <begin position="232"/>
        <end position="241"/>
    </location>
</feature>
<feature type="compositionally biased region" description="Basic and acidic residues" evidence="1">
    <location>
        <begin position="361"/>
        <end position="373"/>
    </location>
</feature>